<dbReference type="CDD" id="cd02236">
    <property type="entry name" value="cupin_CV2614-like"/>
    <property type="match status" value="1"/>
</dbReference>
<dbReference type="InterPro" id="IPR014710">
    <property type="entry name" value="RmlC-like_jellyroll"/>
</dbReference>
<dbReference type="Proteomes" id="UP000238270">
    <property type="component" value="Unassembled WGS sequence"/>
</dbReference>
<feature type="domain" description="Cupin type-2" evidence="2">
    <location>
        <begin position="52"/>
        <end position="120"/>
    </location>
</feature>
<dbReference type="InterPro" id="IPR013096">
    <property type="entry name" value="Cupin_2"/>
</dbReference>
<gene>
    <name evidence="3" type="ORF">XaplCFBP3122_06305</name>
</gene>
<sequence length="152" mass="15985">MLGAVGMTAAPSAGAADAKPRSETLIKSDTGITGAPYTHYPQGRPQLTVLRIRFPAHATLPWHTHVVPNAAYVVSGHMLVEDRATGKKYRINAGEAFPESVGVVHRGVTEDEPAEVIVTYAGTQDTPLSVPVEGGEAEFSESSAAVPVSQPR</sequence>
<dbReference type="SUPFAM" id="SSF51182">
    <property type="entry name" value="RmlC-like cupins"/>
    <property type="match status" value="1"/>
</dbReference>
<evidence type="ECO:0000313" key="3">
    <source>
        <dbReference type="EMBL" id="PPT77610.1"/>
    </source>
</evidence>
<organism evidence="3 4">
    <name type="scientific">Xanthomonas arboricola pv. populi</name>
    <dbReference type="NCBI Taxonomy" id="487823"/>
    <lineage>
        <taxon>Bacteria</taxon>
        <taxon>Pseudomonadati</taxon>
        <taxon>Pseudomonadota</taxon>
        <taxon>Gammaproteobacteria</taxon>
        <taxon>Lysobacterales</taxon>
        <taxon>Lysobacteraceae</taxon>
        <taxon>Xanthomonas</taxon>
    </lineage>
</organism>
<protein>
    <submittedName>
        <fullName evidence="3">Cupin</fullName>
    </submittedName>
</protein>
<comment type="caution">
    <text evidence="3">The sequence shown here is derived from an EMBL/GenBank/DDBJ whole genome shotgun (WGS) entry which is preliminary data.</text>
</comment>
<evidence type="ECO:0000259" key="2">
    <source>
        <dbReference type="Pfam" id="PF07883"/>
    </source>
</evidence>
<name>A0A2S6Z7P0_9XANT</name>
<dbReference type="InterPro" id="IPR011051">
    <property type="entry name" value="RmlC_Cupin_sf"/>
</dbReference>
<feature type="region of interest" description="Disordered" evidence="1">
    <location>
        <begin position="1"/>
        <end position="39"/>
    </location>
</feature>
<evidence type="ECO:0000313" key="4">
    <source>
        <dbReference type="Proteomes" id="UP000238270"/>
    </source>
</evidence>
<dbReference type="Gene3D" id="2.60.120.10">
    <property type="entry name" value="Jelly Rolls"/>
    <property type="match status" value="1"/>
</dbReference>
<feature type="compositionally biased region" description="Low complexity" evidence="1">
    <location>
        <begin position="1"/>
        <end position="17"/>
    </location>
</feature>
<evidence type="ECO:0000256" key="1">
    <source>
        <dbReference type="SAM" id="MobiDB-lite"/>
    </source>
</evidence>
<dbReference type="AlphaFoldDB" id="A0A2S6Z7P0"/>
<accession>A0A2S6Z7P0</accession>
<reference evidence="3 4" key="1">
    <citation type="submission" date="2016-08" db="EMBL/GenBank/DDBJ databases">
        <title>Evolution of the type three secretion system and type three effector repertoires in Xanthomonas.</title>
        <authorList>
            <person name="Merda D."/>
            <person name="Briand M."/>
            <person name="Bosis E."/>
            <person name="Rousseau C."/>
            <person name="Portier P."/>
            <person name="Jacques M.-A."/>
            <person name="Fischer-Le Saux M."/>
        </authorList>
    </citation>
    <scope>NUCLEOTIDE SEQUENCE [LARGE SCALE GENOMIC DNA]</scope>
    <source>
        <strain evidence="3 4">CFBP 3122</strain>
    </source>
</reference>
<feature type="region of interest" description="Disordered" evidence="1">
    <location>
        <begin position="133"/>
        <end position="152"/>
    </location>
</feature>
<dbReference type="Pfam" id="PF07883">
    <property type="entry name" value="Cupin_2"/>
    <property type="match status" value="1"/>
</dbReference>
<feature type="compositionally biased region" description="Low complexity" evidence="1">
    <location>
        <begin position="140"/>
        <end position="152"/>
    </location>
</feature>
<dbReference type="EMBL" id="MIGV01000004">
    <property type="protein sequence ID" value="PPT77610.1"/>
    <property type="molecule type" value="Genomic_DNA"/>
</dbReference>
<proteinExistence type="predicted"/>